<evidence type="ECO:0000313" key="3">
    <source>
        <dbReference type="Proteomes" id="UP001501251"/>
    </source>
</evidence>
<gene>
    <name evidence="2" type="ORF">GCM10022252_22550</name>
</gene>
<dbReference type="Pfam" id="PF06197">
    <property type="entry name" value="DUF998"/>
    <property type="match status" value="1"/>
</dbReference>
<dbReference type="InterPro" id="IPR009339">
    <property type="entry name" value="DUF998"/>
</dbReference>
<keyword evidence="1" id="KW-1133">Transmembrane helix</keyword>
<organism evidence="2 3">
    <name type="scientific">Streptosporangium oxazolinicum</name>
    <dbReference type="NCBI Taxonomy" id="909287"/>
    <lineage>
        <taxon>Bacteria</taxon>
        <taxon>Bacillati</taxon>
        <taxon>Actinomycetota</taxon>
        <taxon>Actinomycetes</taxon>
        <taxon>Streptosporangiales</taxon>
        <taxon>Streptosporangiaceae</taxon>
        <taxon>Streptosporangium</taxon>
    </lineage>
</organism>
<feature type="transmembrane region" description="Helical" evidence="1">
    <location>
        <begin position="195"/>
        <end position="213"/>
    </location>
</feature>
<accession>A0ABP8AQE6</accession>
<feature type="transmembrane region" description="Helical" evidence="1">
    <location>
        <begin position="87"/>
        <end position="107"/>
    </location>
</feature>
<feature type="transmembrane region" description="Helical" evidence="1">
    <location>
        <begin position="127"/>
        <end position="150"/>
    </location>
</feature>
<proteinExistence type="predicted"/>
<reference evidence="3" key="1">
    <citation type="journal article" date="2019" name="Int. J. Syst. Evol. Microbiol.">
        <title>The Global Catalogue of Microorganisms (GCM) 10K type strain sequencing project: providing services to taxonomists for standard genome sequencing and annotation.</title>
        <authorList>
            <consortium name="The Broad Institute Genomics Platform"/>
            <consortium name="The Broad Institute Genome Sequencing Center for Infectious Disease"/>
            <person name="Wu L."/>
            <person name="Ma J."/>
        </authorList>
    </citation>
    <scope>NUCLEOTIDE SEQUENCE [LARGE SCALE GENOMIC DNA]</scope>
    <source>
        <strain evidence="3">JCM 17388</strain>
    </source>
</reference>
<feature type="transmembrane region" description="Helical" evidence="1">
    <location>
        <begin position="53"/>
        <end position="75"/>
    </location>
</feature>
<sequence length="227" mass="23958">MSTIREQRLTRALLTCGAVAGPLFVLVVVIQDYTRADFDPRRQPLSLLSLGDLGWIQVVNFVVTGLLDVAFAAGLWRALRPGRGGAWGPLLIGAYGTGLVGAGVFRFEPAWGYPPGAPPGLPEDPGWSYVLHGAAFGVVFVSLVAACFVFTRYFAVRGEREWAIYCAATGVALPALYLLAGLLSDGGENSRPLSLLLRAMALLGWGWASVLAVRVRGSHTSAGAGTG</sequence>
<dbReference type="RefSeq" id="WP_344917719.1">
    <property type="nucleotide sequence ID" value="NZ_BAABAQ010000003.1"/>
</dbReference>
<keyword evidence="3" id="KW-1185">Reference proteome</keyword>
<dbReference type="Proteomes" id="UP001501251">
    <property type="component" value="Unassembled WGS sequence"/>
</dbReference>
<evidence type="ECO:0000313" key="2">
    <source>
        <dbReference type="EMBL" id="GAA4188015.1"/>
    </source>
</evidence>
<protein>
    <submittedName>
        <fullName evidence="2">DUF998 domain-containing protein</fullName>
    </submittedName>
</protein>
<feature type="transmembrane region" description="Helical" evidence="1">
    <location>
        <begin position="12"/>
        <end position="33"/>
    </location>
</feature>
<feature type="transmembrane region" description="Helical" evidence="1">
    <location>
        <begin position="162"/>
        <end position="183"/>
    </location>
</feature>
<dbReference type="EMBL" id="BAABAQ010000003">
    <property type="protein sequence ID" value="GAA4188015.1"/>
    <property type="molecule type" value="Genomic_DNA"/>
</dbReference>
<keyword evidence="1" id="KW-0812">Transmembrane</keyword>
<name>A0ABP8AQE6_9ACTN</name>
<evidence type="ECO:0000256" key="1">
    <source>
        <dbReference type="SAM" id="Phobius"/>
    </source>
</evidence>
<keyword evidence="1" id="KW-0472">Membrane</keyword>
<comment type="caution">
    <text evidence="2">The sequence shown here is derived from an EMBL/GenBank/DDBJ whole genome shotgun (WGS) entry which is preliminary data.</text>
</comment>